<dbReference type="PROSITE" id="PS00893">
    <property type="entry name" value="NUDIX_BOX"/>
    <property type="match status" value="1"/>
</dbReference>
<dbReference type="InterPro" id="IPR020476">
    <property type="entry name" value="Nudix_hydrolase"/>
</dbReference>
<evidence type="ECO:0000256" key="2">
    <source>
        <dbReference type="ARBA" id="ARBA00005582"/>
    </source>
</evidence>
<dbReference type="PANTHER" id="PTHR43758:SF2">
    <property type="entry name" value="OXIDIZED PURINE NUCLEOSIDE TRIPHOSPHATE HYDROLASE"/>
    <property type="match status" value="1"/>
</dbReference>
<protein>
    <recommendedName>
        <fullName evidence="7">Nudix hydrolase domain-containing protein</fullName>
    </recommendedName>
</protein>
<comment type="cofactor">
    <cofactor evidence="1">
        <name>Mg(2+)</name>
        <dbReference type="ChEBI" id="CHEBI:18420"/>
    </cofactor>
</comment>
<proteinExistence type="inferred from homology"/>
<dbReference type="SUPFAM" id="SSF55811">
    <property type="entry name" value="Nudix"/>
    <property type="match status" value="1"/>
</dbReference>
<dbReference type="PANTHER" id="PTHR43758">
    <property type="entry name" value="7,8-DIHYDRO-8-OXOGUANINE TRIPHOSPHATASE"/>
    <property type="match status" value="1"/>
</dbReference>
<evidence type="ECO:0000256" key="4">
    <source>
        <dbReference type="ARBA" id="ARBA00022801"/>
    </source>
</evidence>
<dbReference type="Gene3D" id="3.90.79.10">
    <property type="entry name" value="Nucleoside Triphosphate Pyrophosphohydrolase"/>
    <property type="match status" value="1"/>
</dbReference>
<dbReference type="Proteomes" id="UP000176834">
    <property type="component" value="Unassembled WGS sequence"/>
</dbReference>
<accession>A0A1F8F2Z9</accession>
<reference evidence="8 9" key="1">
    <citation type="journal article" date="2016" name="Nat. Commun.">
        <title>Thousands of microbial genomes shed light on interconnected biogeochemical processes in an aquifer system.</title>
        <authorList>
            <person name="Anantharaman K."/>
            <person name="Brown C.T."/>
            <person name="Hug L.A."/>
            <person name="Sharon I."/>
            <person name="Castelle C.J."/>
            <person name="Probst A.J."/>
            <person name="Thomas B.C."/>
            <person name="Singh A."/>
            <person name="Wilkins M.J."/>
            <person name="Karaoz U."/>
            <person name="Brodie E.L."/>
            <person name="Williams K.H."/>
            <person name="Hubbard S.S."/>
            <person name="Banfield J.F."/>
        </authorList>
    </citation>
    <scope>NUCLEOTIDE SEQUENCE [LARGE SCALE GENOMIC DNA]</scope>
</reference>
<evidence type="ECO:0000259" key="7">
    <source>
        <dbReference type="PROSITE" id="PS51462"/>
    </source>
</evidence>
<dbReference type="PRINTS" id="PR00502">
    <property type="entry name" value="NUDIXFAMILY"/>
</dbReference>
<keyword evidence="4 6" id="KW-0378">Hydrolase</keyword>
<evidence type="ECO:0000256" key="3">
    <source>
        <dbReference type="ARBA" id="ARBA00022723"/>
    </source>
</evidence>
<dbReference type="GO" id="GO:0005737">
    <property type="term" value="C:cytoplasm"/>
    <property type="evidence" value="ECO:0007669"/>
    <property type="project" value="TreeGrafter"/>
</dbReference>
<dbReference type="EMBL" id="MGJN01000006">
    <property type="protein sequence ID" value="OGN07511.1"/>
    <property type="molecule type" value="Genomic_DNA"/>
</dbReference>
<evidence type="ECO:0000313" key="8">
    <source>
        <dbReference type="EMBL" id="OGN07511.1"/>
    </source>
</evidence>
<evidence type="ECO:0000313" key="9">
    <source>
        <dbReference type="Proteomes" id="UP000176834"/>
    </source>
</evidence>
<dbReference type="AlphaFoldDB" id="A0A1F8F2Z9"/>
<evidence type="ECO:0000256" key="1">
    <source>
        <dbReference type="ARBA" id="ARBA00001946"/>
    </source>
</evidence>
<gene>
    <name evidence="8" type="ORF">A3B86_04695</name>
</gene>
<name>A0A1F8F2Z9_9BACT</name>
<comment type="caution">
    <text evidence="8">The sequence shown here is derived from an EMBL/GenBank/DDBJ whole genome shotgun (WGS) entry which is preliminary data.</text>
</comment>
<evidence type="ECO:0000256" key="5">
    <source>
        <dbReference type="ARBA" id="ARBA00022842"/>
    </source>
</evidence>
<dbReference type="PROSITE" id="PS51462">
    <property type="entry name" value="NUDIX"/>
    <property type="match status" value="1"/>
</dbReference>
<dbReference type="InterPro" id="IPR020084">
    <property type="entry name" value="NUDIX_hydrolase_CS"/>
</dbReference>
<keyword evidence="3" id="KW-0479">Metal-binding</keyword>
<dbReference type="CDD" id="cd03427">
    <property type="entry name" value="NUDIX_MTH1_Nudt1"/>
    <property type="match status" value="1"/>
</dbReference>
<sequence>MTRKVLTLCLVHDHSRILLGMKKRGMGAGLSAEKQGFGMGKWNGFGGKVEQGETLEEAARREVFEEAGIQAIDLEKMGEIEIEFVNDPQILKVHIFKVASFTGKPVESDEMKPQWFNVDEIPFDQMWPDDKYWLPVFLRGKKFKAKFVLQGQDNIIDQKLEILDA</sequence>
<dbReference type="Pfam" id="PF00293">
    <property type="entry name" value="NUDIX"/>
    <property type="match status" value="1"/>
</dbReference>
<organism evidence="8 9">
    <name type="scientific">Candidatus Yanofskybacteria bacterium RIFCSPHIGHO2_02_FULL_38_22b</name>
    <dbReference type="NCBI Taxonomy" id="1802673"/>
    <lineage>
        <taxon>Bacteria</taxon>
        <taxon>Candidatus Yanofskyibacteriota</taxon>
    </lineage>
</organism>
<dbReference type="GO" id="GO:0042262">
    <property type="term" value="P:DNA protection"/>
    <property type="evidence" value="ECO:0007669"/>
    <property type="project" value="TreeGrafter"/>
</dbReference>
<dbReference type="GO" id="GO:0046872">
    <property type="term" value="F:metal ion binding"/>
    <property type="evidence" value="ECO:0007669"/>
    <property type="project" value="UniProtKB-KW"/>
</dbReference>
<keyword evidence="5" id="KW-0460">Magnesium</keyword>
<dbReference type="GO" id="GO:0008413">
    <property type="term" value="F:8-oxo-7,8-dihydroguanosine triphosphate pyrophosphatase activity"/>
    <property type="evidence" value="ECO:0007669"/>
    <property type="project" value="TreeGrafter"/>
</dbReference>
<dbReference type="InterPro" id="IPR015797">
    <property type="entry name" value="NUDIX_hydrolase-like_dom_sf"/>
</dbReference>
<dbReference type="InterPro" id="IPR000086">
    <property type="entry name" value="NUDIX_hydrolase_dom"/>
</dbReference>
<comment type="similarity">
    <text evidence="2 6">Belongs to the Nudix hydrolase family.</text>
</comment>
<feature type="domain" description="Nudix hydrolase" evidence="7">
    <location>
        <begin position="1"/>
        <end position="142"/>
    </location>
</feature>
<evidence type="ECO:0000256" key="6">
    <source>
        <dbReference type="RuleBase" id="RU003476"/>
    </source>
</evidence>